<keyword evidence="10" id="KW-0675">Receptor</keyword>
<feature type="chain" id="PRO_5042882364" description="Glutamate receptor ionotropic, kainate 2-like" evidence="18">
    <location>
        <begin position="24"/>
        <end position="1015"/>
    </location>
</feature>
<gene>
    <name evidence="21" type="ORF">R5R35_000081</name>
</gene>
<accession>A0AAN9Z108</accession>
<feature type="domain" description="Ionotropic glutamate receptor C-terminal" evidence="19">
    <location>
        <begin position="414"/>
        <end position="890"/>
    </location>
</feature>
<feature type="transmembrane region" description="Helical" evidence="17">
    <location>
        <begin position="547"/>
        <end position="566"/>
    </location>
</feature>
<evidence type="ECO:0000256" key="11">
    <source>
        <dbReference type="ARBA" id="ARBA00023180"/>
    </source>
</evidence>
<evidence type="ECO:0000256" key="6">
    <source>
        <dbReference type="ARBA" id="ARBA00022989"/>
    </source>
</evidence>
<evidence type="ECO:0000313" key="22">
    <source>
        <dbReference type="Proteomes" id="UP001378592"/>
    </source>
</evidence>
<feature type="region of interest" description="Disordered" evidence="16">
    <location>
        <begin position="972"/>
        <end position="996"/>
    </location>
</feature>
<dbReference type="FunFam" id="3.40.190.10:FF:000060">
    <property type="entry name" value="Glutamate receptor ionotropic, kainate 1"/>
    <property type="match status" value="1"/>
</dbReference>
<dbReference type="CDD" id="cd06382">
    <property type="entry name" value="PBP1_iGluR_Kainate"/>
    <property type="match status" value="1"/>
</dbReference>
<proteinExistence type="inferred from homology"/>
<dbReference type="GO" id="GO:0045211">
    <property type="term" value="C:postsynaptic membrane"/>
    <property type="evidence" value="ECO:0007669"/>
    <property type="project" value="UniProtKB-SubCell"/>
</dbReference>
<feature type="transmembrane region" description="Helical" evidence="17">
    <location>
        <begin position="917"/>
        <end position="941"/>
    </location>
</feature>
<keyword evidence="4 17" id="KW-0812">Transmembrane</keyword>
<evidence type="ECO:0000256" key="15">
    <source>
        <dbReference type="ARBA" id="ARBA00034104"/>
    </source>
</evidence>
<evidence type="ECO:0000256" key="2">
    <source>
        <dbReference type="ARBA" id="ARBA00022448"/>
    </source>
</evidence>
<feature type="domain" description="Ionotropic glutamate receptor L-glutamate and glycine-binding" evidence="20">
    <location>
        <begin position="425"/>
        <end position="491"/>
    </location>
</feature>
<keyword evidence="14" id="KW-0407">Ion channel</keyword>
<evidence type="ECO:0000256" key="8">
    <source>
        <dbReference type="ARBA" id="ARBA00023065"/>
    </source>
</evidence>
<comment type="subcellular location">
    <subcellularLocation>
        <location evidence="15">Postsynaptic cell membrane</location>
        <topology evidence="15">Multi-pass membrane protein</topology>
    </subcellularLocation>
</comment>
<evidence type="ECO:0000256" key="17">
    <source>
        <dbReference type="SAM" id="Phobius"/>
    </source>
</evidence>
<comment type="similarity">
    <text evidence="1">Belongs to the glutamate-gated ion channel (TC 1.A.10.1) family.</text>
</comment>
<dbReference type="AlphaFoldDB" id="A0AAN9Z108"/>
<evidence type="ECO:0000259" key="20">
    <source>
        <dbReference type="SMART" id="SM00918"/>
    </source>
</evidence>
<dbReference type="InterPro" id="IPR015683">
    <property type="entry name" value="Ionotropic_Glu_rcpt"/>
</dbReference>
<keyword evidence="3" id="KW-1003">Cell membrane</keyword>
<evidence type="ECO:0000256" key="1">
    <source>
        <dbReference type="ARBA" id="ARBA00008685"/>
    </source>
</evidence>
<keyword evidence="12" id="KW-0628">Postsynaptic cell membrane</keyword>
<dbReference type="Proteomes" id="UP001378592">
    <property type="component" value="Unassembled WGS sequence"/>
</dbReference>
<keyword evidence="8" id="KW-0406">Ion transport</keyword>
<dbReference type="FunFam" id="1.10.287.70:FF:000105">
    <property type="entry name" value="Eye-enriched kainate receptor, isoform A"/>
    <property type="match status" value="1"/>
</dbReference>
<sequence length="1015" mass="113572">MVRLSTPALVIGALLLLTATSDATFKLVLFYEKNDGLHQDIVFNYAVSMFNNLHVYEFQAHLEDVTGIGSFQLSQKACALAAQGAVAFFGPQQPALAATVASVAKSLEIPHLVTTRQAPLPPGMHTVNLYPDADMLAIALADVARALEWRSYTVLYEDDEALSRLQGVLQARDPSQLPIMLRKMDPEGDDRPTLKKMKHNAEMRVVLDCSPQRTVELLRQTRELGMMDVYHSFFLTNLDAHTMDLTEFRQTGANITAVRLLDPNENTIRDAITMWDQSELMMRGRRFPLTARSVRTETALMYDAALFYHHALVKLNASNSEQLLSAEPAECRLPLRRYSPGLLLSSYMMGTEKLGTTGTLRVDSHGRRKDFSLQVVELSKEGFNETGKWELGGYYTTRSSQDLDSQITESLQSKLIIVSSRIGGAFLRFKEPRDPTARGNDQFEGYSLDLIAAIARILNMTFEFRLVPDSQYGAFNPKTQKWTGLLGELLERRADLAICDLTITYVREEAVDFTMPFMNLGISILYKKAEKAETNLFSFLEPFSIDVWIYMATAYLGVSLLLFVLARSNPHEWDSGHPCDKDPEELENNFNMVNCLWFSLGSLMGQGCDILPRASPYEWEGGGPHERNPTELENNFSLLNSLWFTIGSLMQQGSDVLPKVSPEEWHVKRTCGPAQGPAIAPSAPATRVLVNSLSMSNSVWHNCGSIMQQGSEVAPRAVSTRMVAGMWWFFTLIMISSYTANLAAFLTVTRMDDSIKNVEDLAKQTKIKYGTYASGSTAAFFRESNNSLYQRMWTVMNQARPSVFTADNKEGVERVKKGKGDYAFFMESTSIEYETRKNCDLVKVGGQLDSKGYGIALPPGSPYRKMINWAILKLQQAGELKVLKNRWWVENVPDGCAGQEVDDSAASDSPDLDLTNVGGVFLVLVFGCIAAFLVAILEFLWNCRKIAVEEKMTPWEAMKKELRFAVDLRADTKPVPKSSDAGSEPEEEEAAPTSADSFMRLQMNYDQYSVNPQRQ</sequence>
<keyword evidence="7" id="KW-0770">Synapse</keyword>
<evidence type="ECO:0000256" key="14">
    <source>
        <dbReference type="ARBA" id="ARBA00023303"/>
    </source>
</evidence>
<evidence type="ECO:0000313" key="21">
    <source>
        <dbReference type="EMBL" id="KAK7863968.1"/>
    </source>
</evidence>
<evidence type="ECO:0000256" key="3">
    <source>
        <dbReference type="ARBA" id="ARBA00022475"/>
    </source>
</evidence>
<keyword evidence="2" id="KW-0813">Transport</keyword>
<feature type="signal peptide" evidence="18">
    <location>
        <begin position="1"/>
        <end position="23"/>
    </location>
</feature>
<dbReference type="InterPro" id="IPR028082">
    <property type="entry name" value="Peripla_BP_I"/>
</dbReference>
<evidence type="ECO:0000256" key="10">
    <source>
        <dbReference type="ARBA" id="ARBA00023170"/>
    </source>
</evidence>
<evidence type="ECO:0000256" key="9">
    <source>
        <dbReference type="ARBA" id="ARBA00023136"/>
    </source>
</evidence>
<dbReference type="InterPro" id="IPR019594">
    <property type="entry name" value="Glu/Gly-bd"/>
</dbReference>
<keyword evidence="13" id="KW-1071">Ligand-gated ion channel</keyword>
<name>A0AAN9Z108_9ORTH</name>
<feature type="transmembrane region" description="Helical" evidence="17">
    <location>
        <begin position="726"/>
        <end position="748"/>
    </location>
</feature>
<dbReference type="Pfam" id="PF00060">
    <property type="entry name" value="Lig_chan"/>
    <property type="match status" value="2"/>
</dbReference>
<evidence type="ECO:0000256" key="5">
    <source>
        <dbReference type="ARBA" id="ARBA00022729"/>
    </source>
</evidence>
<evidence type="ECO:0000256" key="4">
    <source>
        <dbReference type="ARBA" id="ARBA00022692"/>
    </source>
</evidence>
<dbReference type="GO" id="GO:0015276">
    <property type="term" value="F:ligand-gated monoatomic ion channel activity"/>
    <property type="evidence" value="ECO:0007669"/>
    <property type="project" value="InterPro"/>
</dbReference>
<evidence type="ECO:0000256" key="18">
    <source>
        <dbReference type="SAM" id="SignalP"/>
    </source>
</evidence>
<keyword evidence="5 18" id="KW-0732">Signal</keyword>
<evidence type="ECO:0008006" key="23">
    <source>
        <dbReference type="Google" id="ProtNLM"/>
    </source>
</evidence>
<dbReference type="SMART" id="SM00079">
    <property type="entry name" value="PBPe"/>
    <property type="match status" value="1"/>
</dbReference>
<dbReference type="Gene3D" id="3.40.190.10">
    <property type="entry name" value="Periplasmic binding protein-like II"/>
    <property type="match status" value="2"/>
</dbReference>
<dbReference type="EMBL" id="JAZDUA010000214">
    <property type="protein sequence ID" value="KAK7863968.1"/>
    <property type="molecule type" value="Genomic_DNA"/>
</dbReference>
<keyword evidence="9 17" id="KW-0472">Membrane</keyword>
<evidence type="ECO:0000256" key="16">
    <source>
        <dbReference type="SAM" id="MobiDB-lite"/>
    </source>
</evidence>
<dbReference type="InterPro" id="IPR001828">
    <property type="entry name" value="ANF_lig-bd_rcpt"/>
</dbReference>
<dbReference type="FunFam" id="3.40.190.10:FF:000178">
    <property type="entry name" value="Glutamate receptor subunit"/>
    <property type="match status" value="1"/>
</dbReference>
<dbReference type="PANTHER" id="PTHR18966">
    <property type="entry name" value="IONOTROPIC GLUTAMATE RECEPTOR"/>
    <property type="match status" value="1"/>
</dbReference>
<keyword evidence="22" id="KW-1185">Reference proteome</keyword>
<keyword evidence="6 17" id="KW-1133">Transmembrane helix</keyword>
<protein>
    <recommendedName>
        <fullName evidence="23">Glutamate receptor ionotropic, kainate 2-like</fullName>
    </recommendedName>
</protein>
<dbReference type="Gene3D" id="1.10.287.70">
    <property type="match status" value="2"/>
</dbReference>
<dbReference type="SUPFAM" id="SSF53822">
    <property type="entry name" value="Periplasmic binding protein-like I"/>
    <property type="match status" value="1"/>
</dbReference>
<dbReference type="SUPFAM" id="SSF53850">
    <property type="entry name" value="Periplasmic binding protein-like II"/>
    <property type="match status" value="1"/>
</dbReference>
<dbReference type="SMART" id="SM00918">
    <property type="entry name" value="Lig_chan-Glu_bd"/>
    <property type="match status" value="1"/>
</dbReference>
<comment type="caution">
    <text evidence="21">The sequence shown here is derived from an EMBL/GenBank/DDBJ whole genome shotgun (WGS) entry which is preliminary data.</text>
</comment>
<evidence type="ECO:0000259" key="19">
    <source>
        <dbReference type="SMART" id="SM00079"/>
    </source>
</evidence>
<evidence type="ECO:0000256" key="7">
    <source>
        <dbReference type="ARBA" id="ARBA00023018"/>
    </source>
</evidence>
<organism evidence="21 22">
    <name type="scientific">Gryllus longicercus</name>
    <dbReference type="NCBI Taxonomy" id="2509291"/>
    <lineage>
        <taxon>Eukaryota</taxon>
        <taxon>Metazoa</taxon>
        <taxon>Ecdysozoa</taxon>
        <taxon>Arthropoda</taxon>
        <taxon>Hexapoda</taxon>
        <taxon>Insecta</taxon>
        <taxon>Pterygota</taxon>
        <taxon>Neoptera</taxon>
        <taxon>Polyneoptera</taxon>
        <taxon>Orthoptera</taxon>
        <taxon>Ensifera</taxon>
        <taxon>Gryllidea</taxon>
        <taxon>Grylloidea</taxon>
        <taxon>Gryllidae</taxon>
        <taxon>Gryllinae</taxon>
        <taxon>Gryllus</taxon>
    </lineage>
</organism>
<reference evidence="21 22" key="1">
    <citation type="submission" date="2024-03" db="EMBL/GenBank/DDBJ databases">
        <title>The genome assembly and annotation of the cricket Gryllus longicercus Weissman &amp; Gray.</title>
        <authorList>
            <person name="Szrajer S."/>
            <person name="Gray D."/>
            <person name="Ylla G."/>
        </authorList>
    </citation>
    <scope>NUCLEOTIDE SEQUENCE [LARGE SCALE GENOMIC DNA]</scope>
    <source>
        <strain evidence="21">DAG 2021-001</strain>
        <tissue evidence="21">Whole body minus gut</tissue>
    </source>
</reference>
<evidence type="ECO:0000256" key="12">
    <source>
        <dbReference type="ARBA" id="ARBA00023257"/>
    </source>
</evidence>
<dbReference type="Pfam" id="PF10613">
    <property type="entry name" value="Lig_chan-Glu_bd"/>
    <property type="match status" value="1"/>
</dbReference>
<evidence type="ECO:0000256" key="13">
    <source>
        <dbReference type="ARBA" id="ARBA00023286"/>
    </source>
</evidence>
<dbReference type="Gene3D" id="3.40.50.2300">
    <property type="match status" value="2"/>
</dbReference>
<dbReference type="FunFam" id="1.10.287.70:FF:000134">
    <property type="entry name" value="Glutamate receptor, ionotropic kainate"/>
    <property type="match status" value="1"/>
</dbReference>
<dbReference type="InterPro" id="IPR001320">
    <property type="entry name" value="Iontro_rcpt_C"/>
</dbReference>
<dbReference type="Pfam" id="PF01094">
    <property type="entry name" value="ANF_receptor"/>
    <property type="match status" value="1"/>
</dbReference>
<keyword evidence="11" id="KW-0325">Glycoprotein</keyword>